<evidence type="ECO:0000313" key="2">
    <source>
        <dbReference type="Proteomes" id="UP000054928"/>
    </source>
</evidence>
<organism evidence="1 2">
    <name type="scientific">Plasmopara halstedii</name>
    <name type="common">Downy mildew of sunflower</name>
    <dbReference type="NCBI Taxonomy" id="4781"/>
    <lineage>
        <taxon>Eukaryota</taxon>
        <taxon>Sar</taxon>
        <taxon>Stramenopiles</taxon>
        <taxon>Oomycota</taxon>
        <taxon>Peronosporomycetes</taxon>
        <taxon>Peronosporales</taxon>
        <taxon>Peronosporaceae</taxon>
        <taxon>Plasmopara</taxon>
    </lineage>
</organism>
<dbReference type="EMBL" id="CCYD01002887">
    <property type="protein sequence ID" value="CEG47976.1"/>
    <property type="molecule type" value="Genomic_DNA"/>
</dbReference>
<accession>A0A0P1B015</accession>
<reference evidence="2" key="1">
    <citation type="submission" date="2014-09" db="EMBL/GenBank/DDBJ databases">
        <authorList>
            <person name="Sharma Rahul"/>
            <person name="Thines Marco"/>
        </authorList>
    </citation>
    <scope>NUCLEOTIDE SEQUENCE [LARGE SCALE GENOMIC DNA]</scope>
</reference>
<keyword evidence="2" id="KW-1185">Reference proteome</keyword>
<name>A0A0P1B015_PLAHL</name>
<dbReference type="GeneID" id="36400514"/>
<protein>
    <submittedName>
        <fullName evidence="1">Uncharacterized protein</fullName>
    </submittedName>
</protein>
<dbReference type="AlphaFoldDB" id="A0A0P1B015"/>
<dbReference type="Proteomes" id="UP000054928">
    <property type="component" value="Unassembled WGS sequence"/>
</dbReference>
<proteinExistence type="predicted"/>
<dbReference type="RefSeq" id="XP_024584345.1">
    <property type="nucleotide sequence ID" value="XM_024719004.1"/>
</dbReference>
<sequence length="125" mass="14106">MAIPGQSNSVIADGIPDNYQEWFAVRHGVYDTLFRERYKTDCVSSMDADVSNLDVLDEDVDQIGVVMDDLLEVVIASVFVVSTSISWAQIVYLKKFTDVTDMLFHSGKKDANVVKIHDKEKIFLE</sequence>
<evidence type="ECO:0000313" key="1">
    <source>
        <dbReference type="EMBL" id="CEG47976.1"/>
    </source>
</evidence>